<dbReference type="KEGG" id="hai:109374800"/>
<keyword evidence="7" id="KW-0479">Metal-binding</keyword>
<dbReference type="InterPro" id="IPR013087">
    <property type="entry name" value="Znf_C2H2_type"/>
</dbReference>
<keyword evidence="15" id="KW-0804">Transcription</keyword>
<dbReference type="InterPro" id="IPR032354">
    <property type="entry name" value="FOXP-CC"/>
</dbReference>
<dbReference type="AlphaFoldDB" id="A0A8B7Q8T6"/>
<evidence type="ECO:0000256" key="6">
    <source>
        <dbReference type="ARBA" id="ARBA00022553"/>
    </source>
</evidence>
<proteinExistence type="predicted"/>
<dbReference type="Gene3D" id="1.10.10.10">
    <property type="entry name" value="Winged helix-like DNA-binding domain superfamily/Winged helix DNA-binding domain"/>
    <property type="match status" value="1"/>
</dbReference>
<evidence type="ECO:0000256" key="18">
    <source>
        <dbReference type="PROSITE-ProRule" id="PRU00089"/>
    </source>
</evidence>
<evidence type="ECO:0000313" key="22">
    <source>
        <dbReference type="RefSeq" id="XP_019485189.1"/>
    </source>
</evidence>
<evidence type="ECO:0000313" key="21">
    <source>
        <dbReference type="Proteomes" id="UP000694851"/>
    </source>
</evidence>
<dbReference type="InterPro" id="IPR030456">
    <property type="entry name" value="TF_fork_head_CS_2"/>
</dbReference>
<evidence type="ECO:0000256" key="11">
    <source>
        <dbReference type="ARBA" id="ARBA00022990"/>
    </source>
</evidence>
<dbReference type="FunFam" id="1.20.5.340:FF:000024">
    <property type="entry name" value="Forkhead box P3, isoform CRA_b"/>
    <property type="match status" value="1"/>
</dbReference>
<dbReference type="InterPro" id="IPR047413">
    <property type="entry name" value="FH_FOXP3"/>
</dbReference>
<feature type="region of interest" description="Disordered" evidence="19">
    <location>
        <begin position="109"/>
        <end position="179"/>
    </location>
</feature>
<dbReference type="InterPro" id="IPR036390">
    <property type="entry name" value="WH_DNA-bd_sf"/>
</dbReference>
<evidence type="ECO:0000256" key="13">
    <source>
        <dbReference type="ARBA" id="ARBA00023125"/>
    </source>
</evidence>
<keyword evidence="12" id="KW-0805">Transcription regulation</keyword>
<keyword evidence="9" id="KW-0862">Zinc</keyword>
<evidence type="ECO:0000256" key="7">
    <source>
        <dbReference type="ARBA" id="ARBA00022723"/>
    </source>
</evidence>
<dbReference type="CTD" id="50943"/>
<evidence type="ECO:0000259" key="20">
    <source>
        <dbReference type="PROSITE" id="PS50039"/>
    </source>
</evidence>
<dbReference type="Pfam" id="PF16159">
    <property type="entry name" value="FOXP-CC"/>
    <property type="match status" value="1"/>
</dbReference>
<dbReference type="PROSITE" id="PS00658">
    <property type="entry name" value="FORK_HEAD_2"/>
    <property type="match status" value="1"/>
</dbReference>
<keyword evidence="6" id="KW-0597">Phosphoprotein</keyword>
<sequence length="565" mass="62562">MHRQDMCWTIQVCTWGMRKDTHTHSCVPEVSVCVCVCVCVCMYMCTYTYDQVTRAGIQLCVGPFGTYASQCLLRPQGMSTWFRWLSILHPLQHMYNSFPLCIHSLPSDKDPMPNPRPAKPSAPSLVLSPSPGASASWRAAPKSSDLLGTKGPGATFQGRDLRGGTHASSSSLNPMPPSQLQLPTVPLVMVAPSGARLGPSPHLQALLQDRPHFMHQLSTVDAHSRTPVLQVRPLDSPAMISLPPPTAATGVFSLKARPGMPPGINVASLEWVSREPTLLCTFPSPSAPRKDRSVGRTGKDPCPAIPFPDTLCPPSTLSTMPQGSYSLLANGICKWPGCEKVFEEPEDFLKHCQADHLLDEKGRAQCLLQREVVQSLEQQLVLEKEKLGAMQAHLAGKMALTKAPSAVSSDKGSCCIVASGTPGTTVPAWSGPQEGPDGLFAVRRQLWGSHGHNTFPEFFHNMDYFKFHNMRPPFTYATLIRWAILEAPEKQRTLNEIYHWFTRMFAFFRNHPATWKNAIRHNLSLHKCFVRVESEKGAVWTVDEFEFRKKRSQRPSRCSNPIPGP</sequence>
<feature type="domain" description="Fork-head" evidence="20">
    <location>
        <begin position="471"/>
        <end position="557"/>
    </location>
</feature>
<keyword evidence="4" id="KW-0678">Repressor</keyword>
<evidence type="ECO:0000256" key="14">
    <source>
        <dbReference type="ARBA" id="ARBA00023159"/>
    </source>
</evidence>
<feature type="DNA-binding region" description="Fork-head" evidence="18">
    <location>
        <begin position="471"/>
        <end position="557"/>
    </location>
</feature>
<accession>A0A8B7Q8T6</accession>
<keyword evidence="16 18" id="KW-0539">Nucleus</keyword>
<keyword evidence="14" id="KW-0010">Activator</keyword>
<dbReference type="GO" id="GO:0000978">
    <property type="term" value="F:RNA polymerase II cis-regulatory region sequence-specific DNA binding"/>
    <property type="evidence" value="ECO:0007669"/>
    <property type="project" value="TreeGrafter"/>
</dbReference>
<dbReference type="GO" id="GO:0005737">
    <property type="term" value="C:cytoplasm"/>
    <property type="evidence" value="ECO:0007669"/>
    <property type="project" value="UniProtKB-SubCell"/>
</dbReference>
<dbReference type="RefSeq" id="XP_019485189.1">
    <property type="nucleotide sequence ID" value="XM_019629644.1"/>
</dbReference>
<evidence type="ECO:0000256" key="5">
    <source>
        <dbReference type="ARBA" id="ARBA00022499"/>
    </source>
</evidence>
<keyword evidence="11" id="KW-0007">Acetylation</keyword>
<organism evidence="21 22">
    <name type="scientific">Hipposideros armiger</name>
    <name type="common">Great Himalayan leaf-nosed bat</name>
    <dbReference type="NCBI Taxonomy" id="186990"/>
    <lineage>
        <taxon>Eukaryota</taxon>
        <taxon>Metazoa</taxon>
        <taxon>Chordata</taxon>
        <taxon>Craniata</taxon>
        <taxon>Vertebrata</taxon>
        <taxon>Euteleostomi</taxon>
        <taxon>Mammalia</taxon>
        <taxon>Eutheria</taxon>
        <taxon>Laurasiatheria</taxon>
        <taxon>Chiroptera</taxon>
        <taxon>Yinpterochiroptera</taxon>
        <taxon>Rhinolophoidea</taxon>
        <taxon>Hipposideridae</taxon>
        <taxon>Hipposideros</taxon>
    </lineage>
</organism>
<dbReference type="GeneID" id="109374800"/>
<dbReference type="GO" id="GO:0008270">
    <property type="term" value="F:zinc ion binding"/>
    <property type="evidence" value="ECO:0007669"/>
    <property type="project" value="UniProtKB-KW"/>
</dbReference>
<dbReference type="PROSITE" id="PS00028">
    <property type="entry name" value="ZINC_FINGER_C2H2_1"/>
    <property type="match status" value="1"/>
</dbReference>
<dbReference type="Proteomes" id="UP000694851">
    <property type="component" value="Unplaced"/>
</dbReference>
<dbReference type="SMART" id="SM00339">
    <property type="entry name" value="FH"/>
    <property type="match status" value="1"/>
</dbReference>
<dbReference type="InterPro" id="IPR050998">
    <property type="entry name" value="FOXP"/>
</dbReference>
<gene>
    <name evidence="22" type="primary">FOXP3</name>
</gene>
<evidence type="ECO:0000256" key="12">
    <source>
        <dbReference type="ARBA" id="ARBA00023015"/>
    </source>
</evidence>
<keyword evidence="10" id="KW-0832">Ubl conjugation</keyword>
<dbReference type="PANTHER" id="PTHR45796:SF5">
    <property type="entry name" value="FORKHEAD BOX PROTEIN P3"/>
    <property type="match status" value="1"/>
</dbReference>
<reference evidence="22" key="1">
    <citation type="submission" date="2025-08" db="UniProtKB">
        <authorList>
            <consortium name="RefSeq"/>
        </authorList>
    </citation>
    <scope>IDENTIFICATION</scope>
    <source>
        <tissue evidence="22">Muscle</tissue>
    </source>
</reference>
<dbReference type="PANTHER" id="PTHR45796">
    <property type="entry name" value="FORKHEAD BOX P, ISOFORM C"/>
    <property type="match status" value="1"/>
</dbReference>
<dbReference type="OrthoDB" id="5830876at2759"/>
<evidence type="ECO:0000256" key="4">
    <source>
        <dbReference type="ARBA" id="ARBA00022491"/>
    </source>
</evidence>
<keyword evidence="21" id="KW-1185">Reference proteome</keyword>
<dbReference type="InterPro" id="IPR001766">
    <property type="entry name" value="Fork_head_dom"/>
</dbReference>
<dbReference type="PROSITE" id="PS50039">
    <property type="entry name" value="FORK_HEAD_3"/>
    <property type="match status" value="1"/>
</dbReference>
<evidence type="ECO:0000256" key="2">
    <source>
        <dbReference type="ARBA" id="ARBA00004496"/>
    </source>
</evidence>
<dbReference type="CDD" id="cd20066">
    <property type="entry name" value="FH_FOXP3"/>
    <property type="match status" value="1"/>
</dbReference>
<protein>
    <recommendedName>
        <fullName evidence="17">Forkhead box protein P3</fullName>
    </recommendedName>
</protein>
<dbReference type="PRINTS" id="PR00053">
    <property type="entry name" value="FORKHEAD"/>
</dbReference>
<comment type="subcellular location">
    <subcellularLocation>
        <location evidence="2">Cytoplasm</location>
    </subcellularLocation>
    <subcellularLocation>
        <location evidence="1 18">Nucleus</location>
    </subcellularLocation>
</comment>
<dbReference type="Pfam" id="PF00250">
    <property type="entry name" value="Forkhead"/>
    <property type="match status" value="1"/>
</dbReference>
<evidence type="ECO:0000256" key="19">
    <source>
        <dbReference type="SAM" id="MobiDB-lite"/>
    </source>
</evidence>
<evidence type="ECO:0000256" key="1">
    <source>
        <dbReference type="ARBA" id="ARBA00004123"/>
    </source>
</evidence>
<evidence type="ECO:0000256" key="10">
    <source>
        <dbReference type="ARBA" id="ARBA00022843"/>
    </source>
</evidence>
<dbReference type="Gene3D" id="1.20.5.340">
    <property type="match status" value="1"/>
</dbReference>
<evidence type="ECO:0000256" key="8">
    <source>
        <dbReference type="ARBA" id="ARBA00022771"/>
    </source>
</evidence>
<name>A0A8B7Q8T6_HIPAR</name>
<feature type="compositionally biased region" description="Polar residues" evidence="19">
    <location>
        <begin position="166"/>
        <end position="179"/>
    </location>
</feature>
<dbReference type="InterPro" id="IPR036388">
    <property type="entry name" value="WH-like_DNA-bd_sf"/>
</dbReference>
<evidence type="ECO:0000256" key="3">
    <source>
        <dbReference type="ARBA" id="ARBA00022490"/>
    </source>
</evidence>
<evidence type="ECO:0000256" key="15">
    <source>
        <dbReference type="ARBA" id="ARBA00023163"/>
    </source>
</evidence>
<keyword evidence="3" id="KW-0963">Cytoplasm</keyword>
<keyword evidence="8" id="KW-0863">Zinc-finger</keyword>
<evidence type="ECO:0000256" key="9">
    <source>
        <dbReference type="ARBA" id="ARBA00022833"/>
    </source>
</evidence>
<dbReference type="SUPFAM" id="SSF46785">
    <property type="entry name" value="Winged helix' DNA-binding domain"/>
    <property type="match status" value="1"/>
</dbReference>
<dbReference type="GO" id="GO:0001227">
    <property type="term" value="F:DNA-binding transcription repressor activity, RNA polymerase II-specific"/>
    <property type="evidence" value="ECO:0007669"/>
    <property type="project" value="TreeGrafter"/>
</dbReference>
<keyword evidence="5" id="KW-1017">Isopeptide bond</keyword>
<evidence type="ECO:0000256" key="16">
    <source>
        <dbReference type="ARBA" id="ARBA00023242"/>
    </source>
</evidence>
<feature type="compositionally biased region" description="Low complexity" evidence="19">
    <location>
        <begin position="121"/>
        <end position="136"/>
    </location>
</feature>
<dbReference type="FunFam" id="1.10.10.10:FF:000010">
    <property type="entry name" value="Forkhead box P2 isoform B"/>
    <property type="match status" value="1"/>
</dbReference>
<keyword evidence="13 18" id="KW-0238">DNA-binding</keyword>
<evidence type="ECO:0000256" key="17">
    <source>
        <dbReference type="ARBA" id="ARBA00072734"/>
    </source>
</evidence>
<dbReference type="GO" id="GO:0005634">
    <property type="term" value="C:nucleus"/>
    <property type="evidence" value="ECO:0007669"/>
    <property type="project" value="UniProtKB-SubCell"/>
</dbReference>